<dbReference type="AlphaFoldDB" id="A0A927RBC8"/>
<comment type="caution">
    <text evidence="2">The sequence shown here is derived from an EMBL/GenBank/DDBJ whole genome shotgun (WGS) entry which is preliminary data.</text>
</comment>
<organism evidence="2 3">
    <name type="scientific">Actinopolymorpha pittospori</name>
    <dbReference type="NCBI Taxonomy" id="648752"/>
    <lineage>
        <taxon>Bacteria</taxon>
        <taxon>Bacillati</taxon>
        <taxon>Actinomycetota</taxon>
        <taxon>Actinomycetes</taxon>
        <taxon>Propionibacteriales</taxon>
        <taxon>Actinopolymorphaceae</taxon>
        <taxon>Actinopolymorpha</taxon>
    </lineage>
</organism>
<dbReference type="Pfam" id="PF04248">
    <property type="entry name" value="NTP_transf_9"/>
    <property type="match status" value="1"/>
</dbReference>
<protein>
    <submittedName>
        <fullName evidence="2">Uncharacterized protein (DUF427 family)</fullName>
    </submittedName>
</protein>
<proteinExistence type="predicted"/>
<dbReference type="InterPro" id="IPR007361">
    <property type="entry name" value="DUF427"/>
</dbReference>
<gene>
    <name evidence="2" type="ORF">HEB94_006855</name>
</gene>
<evidence type="ECO:0000259" key="1">
    <source>
        <dbReference type="Pfam" id="PF04248"/>
    </source>
</evidence>
<sequence length="59" mass="6759">MRMRTVWNGVVLAETDRTIAVEGNHYFPPESLHLEYVTKSRSHSPCPWKGIADPYTLTV</sequence>
<evidence type="ECO:0000313" key="3">
    <source>
        <dbReference type="Proteomes" id="UP000638648"/>
    </source>
</evidence>
<evidence type="ECO:0000313" key="2">
    <source>
        <dbReference type="EMBL" id="MBE1610007.1"/>
    </source>
</evidence>
<dbReference type="PANTHER" id="PTHR34310">
    <property type="entry name" value="DUF427 DOMAIN PROTEIN (AFU_ORTHOLOGUE AFUA_3G02220)"/>
    <property type="match status" value="1"/>
</dbReference>
<dbReference type="Proteomes" id="UP000638648">
    <property type="component" value="Unassembled WGS sequence"/>
</dbReference>
<dbReference type="InterPro" id="IPR038694">
    <property type="entry name" value="DUF427_sf"/>
</dbReference>
<dbReference type="RefSeq" id="WP_192753458.1">
    <property type="nucleotide sequence ID" value="NZ_BAABJL010000196.1"/>
</dbReference>
<feature type="domain" description="DUF427" evidence="1">
    <location>
        <begin position="3"/>
        <end position="58"/>
    </location>
</feature>
<dbReference type="Gene3D" id="2.170.150.40">
    <property type="entry name" value="Domain of unknown function (DUF427)"/>
    <property type="match status" value="1"/>
</dbReference>
<reference evidence="2" key="1">
    <citation type="submission" date="2020-10" db="EMBL/GenBank/DDBJ databases">
        <title>Sequencing the genomes of 1000 actinobacteria strains.</title>
        <authorList>
            <person name="Klenk H.-P."/>
        </authorList>
    </citation>
    <scope>NUCLEOTIDE SEQUENCE</scope>
    <source>
        <strain evidence="2">DSM 45354</strain>
    </source>
</reference>
<keyword evidence="3" id="KW-1185">Reference proteome</keyword>
<accession>A0A927RBC8</accession>
<dbReference type="EMBL" id="JADBEM010000001">
    <property type="protein sequence ID" value="MBE1610007.1"/>
    <property type="molecule type" value="Genomic_DNA"/>
</dbReference>
<dbReference type="PANTHER" id="PTHR34310:SF5">
    <property type="entry name" value="DUF427 DOMAIN PROTEIN (AFU_ORTHOLOGUE AFUA_3G02220)"/>
    <property type="match status" value="1"/>
</dbReference>
<name>A0A927RBC8_9ACTN</name>